<dbReference type="FunFam" id="3.30.420.10:FF:000032">
    <property type="entry name" value="Retrovirus-related Pol polyprotein from transposon 297-like Protein"/>
    <property type="match status" value="1"/>
</dbReference>
<keyword evidence="12" id="KW-0238">DNA-binding</keyword>
<evidence type="ECO:0000256" key="13">
    <source>
        <dbReference type="ARBA" id="ARBA00023172"/>
    </source>
</evidence>
<keyword evidence="8" id="KW-0460">Magnesium</keyword>
<evidence type="ECO:0000256" key="8">
    <source>
        <dbReference type="ARBA" id="ARBA00022842"/>
    </source>
</evidence>
<dbReference type="InterPro" id="IPR043128">
    <property type="entry name" value="Rev_trsase/Diguanyl_cyclase"/>
</dbReference>
<keyword evidence="19" id="KW-1185">Reference proteome</keyword>
<evidence type="ECO:0000256" key="14">
    <source>
        <dbReference type="ARBA" id="ARBA00039658"/>
    </source>
</evidence>
<dbReference type="InterPro" id="IPR023780">
    <property type="entry name" value="Chromo_domain"/>
</dbReference>
<dbReference type="InterPro" id="IPR050951">
    <property type="entry name" value="Retrovirus_Pol_polyprotein"/>
</dbReference>
<dbReference type="InterPro" id="IPR012337">
    <property type="entry name" value="RNaseH-like_sf"/>
</dbReference>
<dbReference type="Pfam" id="PF00078">
    <property type="entry name" value="RVT_1"/>
    <property type="match status" value="1"/>
</dbReference>
<feature type="domain" description="Reverse transcriptase" evidence="16">
    <location>
        <begin position="1"/>
        <end position="82"/>
    </location>
</feature>
<dbReference type="InterPro" id="IPR043502">
    <property type="entry name" value="DNA/RNA_pol_sf"/>
</dbReference>
<dbReference type="Pfam" id="PF24626">
    <property type="entry name" value="SH3_Tf2-1"/>
    <property type="match status" value="1"/>
</dbReference>
<keyword evidence="9" id="KW-0229">DNA integration</keyword>
<dbReference type="EC" id="3.1.26.4" evidence="3"/>
<reference evidence="18" key="1">
    <citation type="journal article" date="2023" name="Science">
        <title>Genome structures resolve the early diversification of teleost fishes.</title>
        <authorList>
            <person name="Parey E."/>
            <person name="Louis A."/>
            <person name="Montfort J."/>
            <person name="Bouchez O."/>
            <person name="Roques C."/>
            <person name="Iampietro C."/>
            <person name="Lluch J."/>
            <person name="Castinel A."/>
            <person name="Donnadieu C."/>
            <person name="Desvignes T."/>
            <person name="Floi Bucao C."/>
            <person name="Jouanno E."/>
            <person name="Wen M."/>
            <person name="Mejri S."/>
            <person name="Dirks R."/>
            <person name="Jansen H."/>
            <person name="Henkel C."/>
            <person name="Chen W.J."/>
            <person name="Zahm M."/>
            <person name="Cabau C."/>
            <person name="Klopp C."/>
            <person name="Thompson A.W."/>
            <person name="Robinson-Rechavi M."/>
            <person name="Braasch I."/>
            <person name="Lecointre G."/>
            <person name="Bobe J."/>
            <person name="Postlethwait J.H."/>
            <person name="Berthelot C."/>
            <person name="Roest Crollius H."/>
            <person name="Guiguen Y."/>
        </authorList>
    </citation>
    <scope>NUCLEOTIDE SEQUENCE</scope>
    <source>
        <strain evidence="18">NC1722</strain>
    </source>
</reference>
<protein>
    <recommendedName>
        <fullName evidence="14">Gypsy retrotransposon integrase-like protein 1</fullName>
        <ecNumber evidence="3">3.1.26.4</ecNumber>
    </recommendedName>
</protein>
<accession>A0AAD7W973</accession>
<comment type="caution">
    <text evidence="18">The sequence shown here is derived from an EMBL/GenBank/DDBJ whole genome shotgun (WGS) entry which is preliminary data.</text>
</comment>
<dbReference type="PROSITE" id="PS50013">
    <property type="entry name" value="CHROMO_2"/>
    <property type="match status" value="1"/>
</dbReference>
<keyword evidence="6" id="KW-0064">Aspartyl protease</keyword>
<evidence type="ECO:0000256" key="11">
    <source>
        <dbReference type="ARBA" id="ARBA00022932"/>
    </source>
</evidence>
<keyword evidence="11" id="KW-0808">Transferase</keyword>
<dbReference type="GO" id="GO:0015074">
    <property type="term" value="P:DNA integration"/>
    <property type="evidence" value="ECO:0007669"/>
    <property type="project" value="UniProtKB-KW"/>
</dbReference>
<dbReference type="GO" id="GO:0004523">
    <property type="term" value="F:RNA-DNA hybrid ribonuclease activity"/>
    <property type="evidence" value="ECO:0007669"/>
    <property type="project" value="UniProtKB-EC"/>
</dbReference>
<name>A0AAD7W973_9TELE</name>
<dbReference type="InterPro" id="IPR000953">
    <property type="entry name" value="Chromo/chromo_shadow_dom"/>
</dbReference>
<dbReference type="GO" id="GO:0003887">
    <property type="term" value="F:DNA-directed DNA polymerase activity"/>
    <property type="evidence" value="ECO:0007669"/>
    <property type="project" value="UniProtKB-KW"/>
</dbReference>
<dbReference type="PROSITE" id="PS50878">
    <property type="entry name" value="RT_POL"/>
    <property type="match status" value="1"/>
</dbReference>
<dbReference type="InterPro" id="IPR001584">
    <property type="entry name" value="Integrase_cat-core"/>
</dbReference>
<dbReference type="PANTHER" id="PTHR37984">
    <property type="entry name" value="PROTEIN CBG26694"/>
    <property type="match status" value="1"/>
</dbReference>
<evidence type="ECO:0000256" key="12">
    <source>
        <dbReference type="ARBA" id="ARBA00023125"/>
    </source>
</evidence>
<proteinExistence type="inferred from homology"/>
<keyword evidence="11" id="KW-0548">Nucleotidyltransferase</keyword>
<dbReference type="InterPro" id="IPR056924">
    <property type="entry name" value="SH3_Tf2-1"/>
</dbReference>
<dbReference type="AlphaFoldDB" id="A0AAD7W973"/>
<dbReference type="Gene3D" id="3.30.70.270">
    <property type="match status" value="2"/>
</dbReference>
<organism evidence="18 19">
    <name type="scientific">Aldrovandia affinis</name>
    <dbReference type="NCBI Taxonomy" id="143900"/>
    <lineage>
        <taxon>Eukaryota</taxon>
        <taxon>Metazoa</taxon>
        <taxon>Chordata</taxon>
        <taxon>Craniata</taxon>
        <taxon>Vertebrata</taxon>
        <taxon>Euteleostomi</taxon>
        <taxon>Actinopterygii</taxon>
        <taxon>Neopterygii</taxon>
        <taxon>Teleostei</taxon>
        <taxon>Notacanthiformes</taxon>
        <taxon>Halosauridae</taxon>
        <taxon>Aldrovandia</taxon>
    </lineage>
</organism>
<dbReference type="SUPFAM" id="SSF53098">
    <property type="entry name" value="Ribonuclease H-like"/>
    <property type="match status" value="1"/>
</dbReference>
<dbReference type="FunFam" id="3.30.70.270:FF:000003">
    <property type="entry name" value="Transposon Ty3-G Gag-Pol polyprotein"/>
    <property type="match status" value="1"/>
</dbReference>
<dbReference type="CDD" id="cd01647">
    <property type="entry name" value="RT_LTR"/>
    <property type="match status" value="1"/>
</dbReference>
<dbReference type="GO" id="GO:0006508">
    <property type="term" value="P:proteolysis"/>
    <property type="evidence" value="ECO:0007669"/>
    <property type="project" value="UniProtKB-KW"/>
</dbReference>
<keyword evidence="11" id="KW-0239">DNA-directed DNA polymerase</keyword>
<dbReference type="EMBL" id="JAINUG010000200">
    <property type="protein sequence ID" value="KAJ8388138.1"/>
    <property type="molecule type" value="Genomic_DNA"/>
</dbReference>
<keyword evidence="5" id="KW-0479">Metal-binding</keyword>
<dbReference type="InterPro" id="IPR041577">
    <property type="entry name" value="RT_RNaseH_2"/>
</dbReference>
<evidence type="ECO:0000256" key="1">
    <source>
        <dbReference type="ARBA" id="ARBA00004123"/>
    </source>
</evidence>
<sequence length="752" mass="83875">MPFGLTNAPAVFQALVNDVLRDLLNRSVFVYLDDILIFSRNLEEHTRHVRQVLERLWENQLFVKAEKCEFHVSSVSFLGYIVECGQVKPDLSKIQAVVEWPQPSSVKGLQRFLGFANFYRQFIRDYSRVAAPLTRLTSSSIPFSWTPEAYVAFTDLKDRFTSAPVLVHPDFSRQFILEVDASDSGVGAILSQRSGGSKNSILVPFTPVGCLPLSATMTWGIGSCWQSSSPWRSGDICWKELNNPSSFGLTTRIWLIFSQPSDSTLARPARQASPDTILSPPCVVAAVTWEIESLIRDAQATQPDPRPNPSSHLFVPDSVRSQVLQWTHSSRLACHPGIQRTLSLLKRSFWWPSMGADARAFVLACTICARSKASHQPASGLLRPLPVPGRPWSHIGLDFVCGLPPSEGNDTILTIVDRFSKAVHFVPLPKLPSASETAELLVQHMVRLHGIPVDVVSDRGPQFSSHVWRSFCQALGASASLSSGYHPQTTGQTERANQDLGTALRCITDRNPSSWSKLLPWVEYSHNSLTSSATGLSPFECSLGYQPPLFPAQEVEISVPSVQAHIRRCKKIWEDTCSALHRSTARTQHLADRHRTTAPQYSPGQQVWLSTSDIPLQSTSKKLQPRYIGPYQVESIINPSAVRLKLPTALKIHPVFHVSKIKPVTSSPLCPPAITPPPPRIIDNAPAYTVRRIMDIRRRGRGYQYLVDWEGYGPEERSWISRQLILDPSLIRDFHRTHPEKNRPGRSPGGSR</sequence>
<dbReference type="Pfam" id="PF00665">
    <property type="entry name" value="rve"/>
    <property type="match status" value="1"/>
</dbReference>
<dbReference type="Pfam" id="PF17919">
    <property type="entry name" value="RT_RNaseH_2"/>
    <property type="match status" value="1"/>
</dbReference>
<keyword evidence="10" id="KW-0695">RNA-directed DNA polymerase</keyword>
<gene>
    <name evidence="18" type="ORF">AAFF_G00146290</name>
</gene>
<comment type="subcellular location">
    <subcellularLocation>
        <location evidence="1">Nucleus</location>
    </subcellularLocation>
</comment>
<evidence type="ECO:0000256" key="10">
    <source>
        <dbReference type="ARBA" id="ARBA00022918"/>
    </source>
</evidence>
<dbReference type="GO" id="GO:0003677">
    <property type="term" value="F:DNA binding"/>
    <property type="evidence" value="ECO:0007669"/>
    <property type="project" value="UniProtKB-KW"/>
</dbReference>
<dbReference type="PROSITE" id="PS50994">
    <property type="entry name" value="INTEGRASE"/>
    <property type="match status" value="1"/>
</dbReference>
<dbReference type="GO" id="GO:0004190">
    <property type="term" value="F:aspartic-type endopeptidase activity"/>
    <property type="evidence" value="ECO:0007669"/>
    <property type="project" value="UniProtKB-KW"/>
</dbReference>
<evidence type="ECO:0000256" key="7">
    <source>
        <dbReference type="ARBA" id="ARBA00022801"/>
    </source>
</evidence>
<dbReference type="Gene3D" id="2.40.50.40">
    <property type="match status" value="1"/>
</dbReference>
<dbReference type="Gene3D" id="1.10.340.70">
    <property type="match status" value="1"/>
</dbReference>
<evidence type="ECO:0000259" key="15">
    <source>
        <dbReference type="PROSITE" id="PS50013"/>
    </source>
</evidence>
<evidence type="ECO:0000256" key="4">
    <source>
        <dbReference type="ARBA" id="ARBA00022670"/>
    </source>
</evidence>
<evidence type="ECO:0000259" key="16">
    <source>
        <dbReference type="PROSITE" id="PS50878"/>
    </source>
</evidence>
<dbReference type="InterPro" id="IPR016197">
    <property type="entry name" value="Chromo-like_dom_sf"/>
</dbReference>
<dbReference type="Proteomes" id="UP001221898">
    <property type="component" value="Unassembled WGS sequence"/>
</dbReference>
<dbReference type="FunFam" id="1.10.340.70:FF:000001">
    <property type="entry name" value="Retrovirus-related Pol polyprotein from transposon gypsy-like Protein"/>
    <property type="match status" value="1"/>
</dbReference>
<keyword evidence="7" id="KW-0378">Hydrolase</keyword>
<dbReference type="Pfam" id="PF17921">
    <property type="entry name" value="Integrase_H2C2"/>
    <property type="match status" value="1"/>
</dbReference>
<evidence type="ECO:0000256" key="6">
    <source>
        <dbReference type="ARBA" id="ARBA00022750"/>
    </source>
</evidence>
<dbReference type="GO" id="GO:0006310">
    <property type="term" value="P:DNA recombination"/>
    <property type="evidence" value="ECO:0007669"/>
    <property type="project" value="UniProtKB-KW"/>
</dbReference>
<dbReference type="InterPro" id="IPR000477">
    <property type="entry name" value="RT_dom"/>
</dbReference>
<evidence type="ECO:0000313" key="18">
    <source>
        <dbReference type="EMBL" id="KAJ8388138.1"/>
    </source>
</evidence>
<comment type="similarity">
    <text evidence="2">Belongs to the beta type-B retroviral polymerase family. HERV class-II K(HML-2) pol subfamily.</text>
</comment>
<evidence type="ECO:0000256" key="3">
    <source>
        <dbReference type="ARBA" id="ARBA00012180"/>
    </source>
</evidence>
<dbReference type="InterPro" id="IPR036397">
    <property type="entry name" value="RNaseH_sf"/>
</dbReference>
<evidence type="ECO:0000259" key="17">
    <source>
        <dbReference type="PROSITE" id="PS50994"/>
    </source>
</evidence>
<dbReference type="GO" id="GO:0046872">
    <property type="term" value="F:metal ion binding"/>
    <property type="evidence" value="ECO:0007669"/>
    <property type="project" value="UniProtKB-KW"/>
</dbReference>
<dbReference type="GO" id="GO:0003964">
    <property type="term" value="F:RNA-directed DNA polymerase activity"/>
    <property type="evidence" value="ECO:0007669"/>
    <property type="project" value="UniProtKB-KW"/>
</dbReference>
<evidence type="ECO:0000256" key="2">
    <source>
        <dbReference type="ARBA" id="ARBA00010879"/>
    </source>
</evidence>
<keyword evidence="4" id="KW-0645">Protease</keyword>
<evidence type="ECO:0000256" key="5">
    <source>
        <dbReference type="ARBA" id="ARBA00022723"/>
    </source>
</evidence>
<evidence type="ECO:0000256" key="9">
    <source>
        <dbReference type="ARBA" id="ARBA00022908"/>
    </source>
</evidence>
<feature type="domain" description="Integrase catalytic" evidence="17">
    <location>
        <begin position="387"/>
        <end position="546"/>
    </location>
</feature>
<keyword evidence="13" id="KW-0233">DNA recombination</keyword>
<dbReference type="FunFam" id="3.30.70.270:FF:000020">
    <property type="entry name" value="Transposon Tf2-6 polyprotein-like Protein"/>
    <property type="match status" value="1"/>
</dbReference>
<feature type="domain" description="Chromo" evidence="15">
    <location>
        <begin position="688"/>
        <end position="746"/>
    </location>
</feature>
<dbReference type="InterPro" id="IPR041588">
    <property type="entry name" value="Integrase_H2C2"/>
</dbReference>
<dbReference type="PANTHER" id="PTHR37984:SF15">
    <property type="entry name" value="INTEGRASE CATALYTIC DOMAIN-CONTAINING PROTEIN"/>
    <property type="match status" value="1"/>
</dbReference>
<dbReference type="Pfam" id="PF00385">
    <property type="entry name" value="Chromo"/>
    <property type="match status" value="1"/>
</dbReference>
<dbReference type="SUPFAM" id="SSF56672">
    <property type="entry name" value="DNA/RNA polymerases"/>
    <property type="match status" value="1"/>
</dbReference>
<dbReference type="SUPFAM" id="SSF54160">
    <property type="entry name" value="Chromo domain-like"/>
    <property type="match status" value="1"/>
</dbReference>
<dbReference type="Gene3D" id="3.30.420.10">
    <property type="entry name" value="Ribonuclease H-like superfamily/Ribonuclease H"/>
    <property type="match status" value="1"/>
</dbReference>
<dbReference type="SMART" id="SM00298">
    <property type="entry name" value="CHROMO"/>
    <property type="match status" value="1"/>
</dbReference>
<evidence type="ECO:0000313" key="19">
    <source>
        <dbReference type="Proteomes" id="UP001221898"/>
    </source>
</evidence>
<dbReference type="GO" id="GO:0005634">
    <property type="term" value="C:nucleus"/>
    <property type="evidence" value="ECO:0007669"/>
    <property type="project" value="UniProtKB-SubCell"/>
</dbReference>